<dbReference type="GO" id="GO:0016020">
    <property type="term" value="C:membrane"/>
    <property type="evidence" value="ECO:0007669"/>
    <property type="project" value="InterPro"/>
</dbReference>
<dbReference type="Gene3D" id="1.10.287.950">
    <property type="entry name" value="Methyl-accepting chemotaxis protein"/>
    <property type="match status" value="1"/>
</dbReference>
<evidence type="ECO:0000313" key="5">
    <source>
        <dbReference type="Proteomes" id="UP000184148"/>
    </source>
</evidence>
<dbReference type="AlphaFoldDB" id="A0A1M4ZM11"/>
<keyword evidence="5" id="KW-1185">Reference proteome</keyword>
<keyword evidence="1 2" id="KW-0807">Transducer</keyword>
<dbReference type="Proteomes" id="UP000184148">
    <property type="component" value="Unassembled WGS sequence"/>
</dbReference>
<evidence type="ECO:0000256" key="1">
    <source>
        <dbReference type="ARBA" id="ARBA00023224"/>
    </source>
</evidence>
<sequence length="321" mass="34709">MSKYDEICVKMLKNDNNQKVGEFTLSYNTDNSENSSEKIYAILETVGPQVVEMVAAETGENVHIMGRGGVIIATTQPERLGTVHEGARKLLAGEIDEAFITEEDCQRLSGVRPGYTAPIVFNGNRIAGLGISGDPHRTKPMARIGIRVVEAWITRELANQAVRQTVHEVHARLEEATAAIEEVSASAQHLVKGSQDMANIAEQANLKVEQVNRILEAIEEISTRSNLLGLNAAIEAARAGEQGRGFGVVATEIRKLANSSAKSVGDTAQIISEIRTIFQQIASAVLQNASLTETQTASLEELSAQLTDISLQMDQLAKSFT</sequence>
<dbReference type="Pfam" id="PF00015">
    <property type="entry name" value="MCPsignal"/>
    <property type="match status" value="1"/>
</dbReference>
<evidence type="ECO:0000313" key="4">
    <source>
        <dbReference type="EMBL" id="SHF19099.1"/>
    </source>
</evidence>
<dbReference type="EMBL" id="FQUY01000014">
    <property type="protein sequence ID" value="SHF19099.1"/>
    <property type="molecule type" value="Genomic_DNA"/>
</dbReference>
<gene>
    <name evidence="4" type="ORF">SAMN02745133_02027</name>
</gene>
<name>A0A1M4ZM11_9FIRM</name>
<dbReference type="PANTHER" id="PTHR32089:SF112">
    <property type="entry name" value="LYSOZYME-LIKE PROTEIN-RELATED"/>
    <property type="match status" value="1"/>
</dbReference>
<evidence type="ECO:0000256" key="2">
    <source>
        <dbReference type="PROSITE-ProRule" id="PRU00284"/>
    </source>
</evidence>
<protein>
    <submittedName>
        <fullName evidence="4">Putative sugar diacid recognition</fullName>
    </submittedName>
</protein>
<dbReference type="GO" id="GO:0007165">
    <property type="term" value="P:signal transduction"/>
    <property type="evidence" value="ECO:0007669"/>
    <property type="project" value="UniProtKB-KW"/>
</dbReference>
<proteinExistence type="predicted"/>
<organism evidence="4 5">
    <name type="scientific">Desulforamulus putei DSM 12395</name>
    <dbReference type="NCBI Taxonomy" id="1121429"/>
    <lineage>
        <taxon>Bacteria</taxon>
        <taxon>Bacillati</taxon>
        <taxon>Bacillota</taxon>
        <taxon>Clostridia</taxon>
        <taxon>Eubacteriales</taxon>
        <taxon>Peptococcaceae</taxon>
        <taxon>Desulforamulus</taxon>
    </lineage>
</organism>
<dbReference type="PROSITE" id="PS50111">
    <property type="entry name" value="CHEMOTAXIS_TRANSDUC_2"/>
    <property type="match status" value="1"/>
</dbReference>
<reference evidence="5" key="1">
    <citation type="submission" date="2016-11" db="EMBL/GenBank/DDBJ databases">
        <authorList>
            <person name="Varghese N."/>
            <person name="Submissions S."/>
        </authorList>
    </citation>
    <scope>NUCLEOTIDE SEQUENCE [LARGE SCALE GENOMIC DNA]</scope>
    <source>
        <strain evidence="5">DSM 12395</strain>
    </source>
</reference>
<dbReference type="STRING" id="1121429.SAMN02745133_02027"/>
<dbReference type="PANTHER" id="PTHR32089">
    <property type="entry name" value="METHYL-ACCEPTING CHEMOTAXIS PROTEIN MCPB"/>
    <property type="match status" value="1"/>
</dbReference>
<dbReference type="InterPro" id="IPR004089">
    <property type="entry name" value="MCPsignal_dom"/>
</dbReference>
<feature type="domain" description="Methyl-accepting transducer" evidence="3">
    <location>
        <begin position="160"/>
        <end position="321"/>
    </location>
</feature>
<dbReference type="SMART" id="SM00283">
    <property type="entry name" value="MA"/>
    <property type="match status" value="1"/>
</dbReference>
<accession>A0A1M4ZM11</accession>
<dbReference type="SUPFAM" id="SSF58104">
    <property type="entry name" value="Methyl-accepting chemotaxis protein (MCP) signaling domain"/>
    <property type="match status" value="1"/>
</dbReference>
<evidence type="ECO:0000259" key="3">
    <source>
        <dbReference type="PROSITE" id="PS50111"/>
    </source>
</evidence>
<dbReference type="InterPro" id="IPR008599">
    <property type="entry name" value="Diacid_rec"/>
</dbReference>
<dbReference type="Pfam" id="PF05651">
    <property type="entry name" value="Diacid_rec"/>
    <property type="match status" value="1"/>
</dbReference>